<keyword evidence="2" id="KW-1133">Transmembrane helix</keyword>
<accession>E6LQH8</accession>
<dbReference type="Proteomes" id="UP000003434">
    <property type="component" value="Unassembled WGS sequence"/>
</dbReference>
<proteinExistence type="inferred from homology"/>
<dbReference type="Gene3D" id="1.20.120.1220">
    <property type="match status" value="1"/>
</dbReference>
<evidence type="ECO:0000256" key="1">
    <source>
        <dbReference type="ARBA" id="ARBA00005801"/>
    </source>
</evidence>
<dbReference type="PANTHER" id="PTHR30487:SF0">
    <property type="entry name" value="PREPILIN LEADER PEPTIDASE_N-METHYLTRANSFERASE-RELATED"/>
    <property type="match status" value="1"/>
</dbReference>
<dbReference type="PANTHER" id="PTHR30487">
    <property type="entry name" value="TYPE 4 PREPILIN-LIKE PROTEINS LEADER PEPTIDE-PROCESSING ENZYME"/>
    <property type="match status" value="1"/>
</dbReference>
<feature type="transmembrane region" description="Helical" evidence="2">
    <location>
        <begin position="6"/>
        <end position="25"/>
    </location>
</feature>
<dbReference type="InterPro" id="IPR050882">
    <property type="entry name" value="Prepilin_peptidase/N-MTase"/>
</dbReference>
<dbReference type="GO" id="GO:0004190">
    <property type="term" value="F:aspartic-type endopeptidase activity"/>
    <property type="evidence" value="ECO:0007669"/>
    <property type="project" value="InterPro"/>
</dbReference>
<dbReference type="GO" id="GO:0005886">
    <property type="term" value="C:plasma membrane"/>
    <property type="evidence" value="ECO:0007669"/>
    <property type="project" value="TreeGrafter"/>
</dbReference>
<sequence length="212" mass="23055">MQAMVNLVFCIAFMLTAYVITIFIYKKRYNADNLKQNILLCIIYLSVGIAIGVLYKIYAFDILKTFKALAIISITLITARIDCREKIIPNEAIVCILSIACVLMIINAFTNTVEALAIFIDSIVAMLIGVLLFAASKVISKNGVGMGDIKLVGALGLYLRTYALMGVLLVALISIAIYGLIKIISKSATAKDEIPFGPFVAFGVTTCMMLGF</sequence>
<dbReference type="MEROPS" id="A24.019"/>
<dbReference type="InterPro" id="IPR000045">
    <property type="entry name" value="Prepilin_IV_endopep_pep"/>
</dbReference>
<feature type="transmembrane region" description="Helical" evidence="2">
    <location>
        <begin position="37"/>
        <end position="58"/>
    </location>
</feature>
<name>E6LQH8_9FIRM</name>
<feature type="domain" description="Prepilin type IV endopeptidase peptidase" evidence="3">
    <location>
        <begin position="70"/>
        <end position="180"/>
    </location>
</feature>
<gene>
    <name evidence="4" type="ORF">HMPREF0381_2213</name>
</gene>
<feature type="transmembrane region" description="Helical" evidence="2">
    <location>
        <begin position="116"/>
        <end position="136"/>
    </location>
</feature>
<dbReference type="Pfam" id="PF01478">
    <property type="entry name" value="Peptidase_A24"/>
    <property type="match status" value="1"/>
</dbReference>
<feature type="transmembrane region" description="Helical" evidence="2">
    <location>
        <begin position="93"/>
        <end position="110"/>
    </location>
</feature>
<evidence type="ECO:0000313" key="4">
    <source>
        <dbReference type="EMBL" id="EFU75917.1"/>
    </source>
</evidence>
<dbReference type="GO" id="GO:0006465">
    <property type="term" value="P:signal peptide processing"/>
    <property type="evidence" value="ECO:0007669"/>
    <property type="project" value="TreeGrafter"/>
</dbReference>
<comment type="similarity">
    <text evidence="1">Belongs to the peptidase A24 family.</text>
</comment>
<dbReference type="eggNOG" id="COG1989">
    <property type="taxonomic scope" value="Bacteria"/>
</dbReference>
<feature type="transmembrane region" description="Helical" evidence="2">
    <location>
        <begin position="157"/>
        <end position="181"/>
    </location>
</feature>
<dbReference type="AlphaFoldDB" id="E6LQH8"/>
<evidence type="ECO:0000256" key="2">
    <source>
        <dbReference type="SAM" id="Phobius"/>
    </source>
</evidence>
<keyword evidence="2" id="KW-0812">Transmembrane</keyword>
<keyword evidence="2" id="KW-0472">Membrane</keyword>
<evidence type="ECO:0000259" key="3">
    <source>
        <dbReference type="Pfam" id="PF01478"/>
    </source>
</evidence>
<evidence type="ECO:0000313" key="5">
    <source>
        <dbReference type="Proteomes" id="UP000003434"/>
    </source>
</evidence>
<comment type="caution">
    <text evidence="4">The sequence shown here is derived from an EMBL/GenBank/DDBJ whole genome shotgun (WGS) entry which is preliminary data.</text>
</comment>
<reference evidence="4 5" key="1">
    <citation type="submission" date="2010-12" db="EMBL/GenBank/DDBJ databases">
        <authorList>
            <person name="Muzny D."/>
            <person name="Qin X."/>
            <person name="Deng J."/>
            <person name="Jiang H."/>
            <person name="Liu Y."/>
            <person name="Qu J."/>
            <person name="Song X.-Z."/>
            <person name="Zhang L."/>
            <person name="Thornton R."/>
            <person name="Coyle M."/>
            <person name="Francisco L."/>
            <person name="Jackson L."/>
            <person name="Javaid M."/>
            <person name="Korchina V."/>
            <person name="Kovar C."/>
            <person name="Mata R."/>
            <person name="Mathew T."/>
            <person name="Ngo R."/>
            <person name="Nguyen L."/>
            <person name="Nguyen N."/>
            <person name="Okwuonu G."/>
            <person name="Ongeri F."/>
            <person name="Pham C."/>
            <person name="Simmons D."/>
            <person name="Wilczek-Boney K."/>
            <person name="Hale W."/>
            <person name="Jakkamsetti A."/>
            <person name="Pham P."/>
            <person name="Ruth R."/>
            <person name="San Lucas F."/>
            <person name="Warren J."/>
            <person name="Zhang J."/>
            <person name="Zhao Z."/>
            <person name="Zhou C."/>
            <person name="Zhu D."/>
            <person name="Lee S."/>
            <person name="Bess C."/>
            <person name="Blankenburg K."/>
            <person name="Forbes L."/>
            <person name="Fu Q."/>
            <person name="Gubbala S."/>
            <person name="Hirani K."/>
            <person name="Jayaseelan J.C."/>
            <person name="Lara F."/>
            <person name="Munidasa M."/>
            <person name="Palculict T."/>
            <person name="Patil S."/>
            <person name="Pu L.-L."/>
            <person name="Saada N."/>
            <person name="Tang L."/>
            <person name="Weissenberger G."/>
            <person name="Zhu Y."/>
            <person name="Hemphill L."/>
            <person name="Shang Y."/>
            <person name="Youmans B."/>
            <person name="Ayvaz T."/>
            <person name="Ross M."/>
            <person name="Santibanez J."/>
            <person name="Aqrawi P."/>
            <person name="Gross S."/>
            <person name="Joshi V."/>
            <person name="Fowler G."/>
            <person name="Nazareth L."/>
            <person name="Reid J."/>
            <person name="Worley K."/>
            <person name="Petrosino J."/>
            <person name="Highlander S."/>
            <person name="Gibbs R."/>
        </authorList>
    </citation>
    <scope>NUCLEOTIDE SEQUENCE [LARGE SCALE GENOMIC DNA]</scope>
    <source>
        <strain evidence="4 5">DSM 3986</strain>
    </source>
</reference>
<dbReference type="HOGENOM" id="CLU_108394_0_0_9"/>
<protein>
    <submittedName>
        <fullName evidence="4">Peptidase, A24 family</fullName>
    </submittedName>
</protein>
<dbReference type="EMBL" id="AEPW01000085">
    <property type="protein sequence ID" value="EFU75917.1"/>
    <property type="molecule type" value="Genomic_DNA"/>
</dbReference>
<organism evidence="4 5">
    <name type="scientific">Lachnoanaerobaculum saburreum DSM 3986</name>
    <dbReference type="NCBI Taxonomy" id="887325"/>
    <lineage>
        <taxon>Bacteria</taxon>
        <taxon>Bacillati</taxon>
        <taxon>Bacillota</taxon>
        <taxon>Clostridia</taxon>
        <taxon>Lachnospirales</taxon>
        <taxon>Lachnospiraceae</taxon>
        <taxon>Lachnoanaerobaculum</taxon>
    </lineage>
</organism>